<dbReference type="Pfam" id="PF00725">
    <property type="entry name" value="3HCDH"/>
    <property type="match status" value="1"/>
</dbReference>
<dbReference type="EMBL" id="CP018632">
    <property type="protein sequence ID" value="ASJ73511.1"/>
    <property type="molecule type" value="Genomic_DNA"/>
</dbReference>
<keyword evidence="6" id="KW-1185">Reference proteome</keyword>
<comment type="similarity">
    <text evidence="1">Belongs to the 3-hydroxyacyl-CoA dehydrogenase family.</text>
</comment>
<sequence>MPRVGIVGVGLIGRAWANVFARAGWSVALWDANPQALAAAPALIRRSLDDLVPHGLVNDAAAAAENLRVGRSLQDTLNGADLVQESGPEQIDIKIAMYRELDSLADPATILASSTSALVASRFTSELPGRVRCLVAHPVNPPHVVPIVELCGAPWTSPDVMVRARQFYESVGQSAVEVRKEIDGFILNRMQSVLLAEAFRLIGEGYVSAADLDKTIKDGLGRRWAFMGPMETIELNAPNGIADYCARYSKMLHGLSESAVTADIWGPENCQRVADSWGERPTADHVLSKSAWRDERLGALAAHLNTAKAYGDE</sequence>
<dbReference type="Pfam" id="PF02737">
    <property type="entry name" value="3HCDH_N"/>
    <property type="match status" value="1"/>
</dbReference>
<evidence type="ECO:0000259" key="3">
    <source>
        <dbReference type="Pfam" id="PF00725"/>
    </source>
</evidence>
<dbReference type="Gene3D" id="1.10.1040.10">
    <property type="entry name" value="N-(1-d-carboxylethyl)-l-norvaline Dehydrogenase, domain 2"/>
    <property type="match status" value="1"/>
</dbReference>
<dbReference type="InterPro" id="IPR008927">
    <property type="entry name" value="6-PGluconate_DH-like_C_sf"/>
</dbReference>
<dbReference type="RefSeq" id="WP_088918680.1">
    <property type="nucleotide sequence ID" value="NZ_CP018632.1"/>
</dbReference>
<name>A0A2Z2NTZ7_9GAMM</name>
<dbReference type="InterPro" id="IPR036291">
    <property type="entry name" value="NAD(P)-bd_dom_sf"/>
</dbReference>
<keyword evidence="2 5" id="KW-0560">Oxidoreductase</keyword>
<dbReference type="InterPro" id="IPR013328">
    <property type="entry name" value="6PGD_dom2"/>
</dbReference>
<dbReference type="GO" id="GO:0006631">
    <property type="term" value="P:fatty acid metabolic process"/>
    <property type="evidence" value="ECO:0007669"/>
    <property type="project" value="InterPro"/>
</dbReference>
<evidence type="ECO:0000313" key="5">
    <source>
        <dbReference type="EMBL" id="ASJ73511.1"/>
    </source>
</evidence>
<dbReference type="NCBIfam" id="NF004783">
    <property type="entry name" value="PRK06129.1"/>
    <property type="match status" value="1"/>
</dbReference>
<dbReference type="GO" id="GO:0050104">
    <property type="term" value="F:L-gulonate 3-dehydrogenase activity"/>
    <property type="evidence" value="ECO:0007669"/>
    <property type="project" value="TreeGrafter"/>
</dbReference>
<dbReference type="GO" id="GO:0070403">
    <property type="term" value="F:NAD+ binding"/>
    <property type="evidence" value="ECO:0007669"/>
    <property type="project" value="InterPro"/>
</dbReference>
<evidence type="ECO:0000256" key="2">
    <source>
        <dbReference type="ARBA" id="ARBA00023002"/>
    </source>
</evidence>
<feature type="domain" description="3-hydroxyacyl-CoA dehydrogenase C-terminal" evidence="3">
    <location>
        <begin position="184"/>
        <end position="251"/>
    </location>
</feature>
<dbReference type="EC" id="1.1.1.108" evidence="5"/>
<dbReference type="InterPro" id="IPR006108">
    <property type="entry name" value="3HC_DH_C"/>
</dbReference>
<dbReference type="SUPFAM" id="SSF51735">
    <property type="entry name" value="NAD(P)-binding Rossmann-fold domains"/>
    <property type="match status" value="1"/>
</dbReference>
<accession>A0A2Z2NTZ7</accession>
<dbReference type="KEGG" id="gai:IMCC3135_17145"/>
<reference evidence="5 6" key="1">
    <citation type="submission" date="2016-12" db="EMBL/GenBank/DDBJ databases">
        <authorList>
            <person name="Song W.-J."/>
            <person name="Kurnit D.M."/>
        </authorList>
    </citation>
    <scope>NUCLEOTIDE SEQUENCE [LARGE SCALE GENOMIC DNA]</scope>
    <source>
        <strain evidence="5 6">IMCC3135</strain>
    </source>
</reference>
<dbReference type="OrthoDB" id="9803287at2"/>
<dbReference type="Gene3D" id="3.40.50.720">
    <property type="entry name" value="NAD(P)-binding Rossmann-like Domain"/>
    <property type="match status" value="1"/>
</dbReference>
<dbReference type="PANTHER" id="PTHR48075">
    <property type="entry name" value="3-HYDROXYACYL-COA DEHYDROGENASE FAMILY PROTEIN"/>
    <property type="match status" value="1"/>
</dbReference>
<dbReference type="SUPFAM" id="SSF48179">
    <property type="entry name" value="6-phosphogluconate dehydrogenase C-terminal domain-like"/>
    <property type="match status" value="1"/>
</dbReference>
<dbReference type="Proteomes" id="UP000250079">
    <property type="component" value="Chromosome"/>
</dbReference>
<dbReference type="AlphaFoldDB" id="A0A2Z2NTZ7"/>
<proteinExistence type="inferred from homology"/>
<dbReference type="PANTHER" id="PTHR48075:SF1">
    <property type="entry name" value="LAMBDA-CRYSTALLIN HOMOLOG"/>
    <property type="match status" value="1"/>
</dbReference>
<evidence type="ECO:0000256" key="1">
    <source>
        <dbReference type="ARBA" id="ARBA00009463"/>
    </source>
</evidence>
<protein>
    <submittedName>
        <fullName evidence="5">L-carnitine dehydrogenase</fullName>
        <ecNumber evidence="5">1.1.1.108</ecNumber>
    </submittedName>
</protein>
<gene>
    <name evidence="5" type="primary">lcdH_2</name>
    <name evidence="5" type="ORF">IMCC3135_17145</name>
</gene>
<dbReference type="InterPro" id="IPR006176">
    <property type="entry name" value="3-OHacyl-CoA_DH_NAD-bd"/>
</dbReference>
<organism evidence="5 6">
    <name type="scientific">Granulosicoccus antarcticus IMCC3135</name>
    <dbReference type="NCBI Taxonomy" id="1192854"/>
    <lineage>
        <taxon>Bacteria</taxon>
        <taxon>Pseudomonadati</taxon>
        <taxon>Pseudomonadota</taxon>
        <taxon>Gammaproteobacteria</taxon>
        <taxon>Chromatiales</taxon>
        <taxon>Granulosicoccaceae</taxon>
        <taxon>Granulosicoccus</taxon>
    </lineage>
</organism>
<evidence type="ECO:0000259" key="4">
    <source>
        <dbReference type="Pfam" id="PF02737"/>
    </source>
</evidence>
<evidence type="ECO:0000313" key="6">
    <source>
        <dbReference type="Proteomes" id="UP000250079"/>
    </source>
</evidence>
<feature type="domain" description="3-hydroxyacyl-CoA dehydrogenase NAD binding" evidence="4">
    <location>
        <begin position="4"/>
        <end position="181"/>
    </location>
</feature>
<dbReference type="GO" id="GO:0047728">
    <property type="term" value="F:carnitine 3-dehydrogenase activity"/>
    <property type="evidence" value="ECO:0007669"/>
    <property type="project" value="UniProtKB-EC"/>
</dbReference>